<dbReference type="EMBL" id="QWED01001131">
    <property type="protein sequence ID" value="RII96323.1"/>
    <property type="molecule type" value="Genomic_DNA"/>
</dbReference>
<name>A0A399NQ90_9MICO</name>
<evidence type="ECO:0000313" key="2">
    <source>
        <dbReference type="EMBL" id="RII96323.1"/>
    </source>
</evidence>
<feature type="region of interest" description="Disordered" evidence="1">
    <location>
        <begin position="1"/>
        <end position="42"/>
    </location>
</feature>
<proteinExistence type="predicted"/>
<feature type="non-terminal residue" evidence="2">
    <location>
        <position position="1"/>
    </location>
</feature>
<keyword evidence="2" id="KW-0378">Hydrolase</keyword>
<organism evidence="2 3">
    <name type="scientific">Clavibacter nebraskensis</name>
    <dbReference type="NCBI Taxonomy" id="31963"/>
    <lineage>
        <taxon>Bacteria</taxon>
        <taxon>Bacillati</taxon>
        <taxon>Actinomycetota</taxon>
        <taxon>Actinomycetes</taxon>
        <taxon>Micrococcales</taxon>
        <taxon>Microbacteriaceae</taxon>
        <taxon>Clavibacter</taxon>
    </lineage>
</organism>
<dbReference type="AlphaFoldDB" id="A0A399NQ90"/>
<evidence type="ECO:0000313" key="3">
    <source>
        <dbReference type="Proteomes" id="UP000265361"/>
    </source>
</evidence>
<gene>
    <name evidence="2" type="ORF">DZF97_17890</name>
</gene>
<dbReference type="GO" id="GO:0016787">
    <property type="term" value="F:hydrolase activity"/>
    <property type="evidence" value="ECO:0007669"/>
    <property type="project" value="UniProtKB-KW"/>
</dbReference>
<reference evidence="2 3" key="1">
    <citation type="submission" date="2018-08" db="EMBL/GenBank/DDBJ databases">
        <title>Genome Sequence of Clavibacter michiganensis Subspecies type strains, and the Atypical Peach-Colored Strains Isolated from Tomato.</title>
        <authorList>
            <person name="Osdaghi E."/>
            <person name="Portier P."/>
            <person name="Briand M."/>
            <person name="Jacques M.-A."/>
        </authorList>
    </citation>
    <scope>NUCLEOTIDE SEQUENCE [LARGE SCALE GENOMIC DNA]</scope>
    <source>
        <strain evidence="2 3">CFBP 7577</strain>
    </source>
</reference>
<protein>
    <submittedName>
        <fullName evidence="2">Alpha/beta hydrolase</fullName>
    </submittedName>
</protein>
<comment type="caution">
    <text evidence="2">The sequence shown here is derived from an EMBL/GenBank/DDBJ whole genome shotgun (WGS) entry which is preliminary data.</text>
</comment>
<evidence type="ECO:0000256" key="1">
    <source>
        <dbReference type="SAM" id="MobiDB-lite"/>
    </source>
</evidence>
<accession>A0A399NQ90</accession>
<sequence>GGTADGAAPAPKRARKRTTPAEADPATATDAAAEPGDPTITP</sequence>
<feature type="compositionally biased region" description="Low complexity" evidence="1">
    <location>
        <begin position="20"/>
        <end position="42"/>
    </location>
</feature>
<dbReference type="Proteomes" id="UP000265361">
    <property type="component" value="Unassembled WGS sequence"/>
</dbReference>